<reference evidence="7 8" key="1">
    <citation type="submission" date="2018-07" db="EMBL/GenBank/DDBJ databases">
        <title>High-quality-draft genome sequence of Gaiella occulta.</title>
        <authorList>
            <person name="Severino R."/>
            <person name="Froufe H.J.C."/>
            <person name="Rainey F.A."/>
            <person name="Barroso C."/>
            <person name="Albuquerque L."/>
            <person name="Lobo-Da-Cunha A."/>
            <person name="Da Costa M.S."/>
            <person name="Egas C."/>
        </authorList>
    </citation>
    <scope>NUCLEOTIDE SEQUENCE [LARGE SCALE GENOMIC DNA]</scope>
    <source>
        <strain evidence="7 8">F2-233</strain>
    </source>
</reference>
<dbReference type="SMART" id="SM01043">
    <property type="entry name" value="BTAD"/>
    <property type="match status" value="1"/>
</dbReference>
<evidence type="ECO:0000256" key="4">
    <source>
        <dbReference type="ARBA" id="ARBA00023163"/>
    </source>
</evidence>
<dbReference type="Pfam" id="PF00486">
    <property type="entry name" value="Trans_reg_C"/>
    <property type="match status" value="1"/>
</dbReference>
<dbReference type="SUPFAM" id="SSF46894">
    <property type="entry name" value="C-terminal effector domain of the bipartite response regulators"/>
    <property type="match status" value="1"/>
</dbReference>
<evidence type="ECO:0000256" key="2">
    <source>
        <dbReference type="ARBA" id="ARBA00023015"/>
    </source>
</evidence>
<keyword evidence="8" id="KW-1185">Reference proteome</keyword>
<dbReference type="EMBL" id="QQZY01000003">
    <property type="protein sequence ID" value="RDI74832.1"/>
    <property type="molecule type" value="Genomic_DNA"/>
</dbReference>
<feature type="domain" description="OmpR/PhoB-type" evidence="6">
    <location>
        <begin position="2"/>
        <end position="106"/>
    </location>
</feature>
<protein>
    <submittedName>
        <fullName evidence="7">SARP-type DNA-binding transcriptional activator</fullName>
    </submittedName>
</protein>
<name>A0A7M2YXH5_9ACTN</name>
<evidence type="ECO:0000313" key="7">
    <source>
        <dbReference type="EMBL" id="RDI74832.1"/>
    </source>
</evidence>
<evidence type="ECO:0000256" key="5">
    <source>
        <dbReference type="PROSITE-ProRule" id="PRU01091"/>
    </source>
</evidence>
<keyword evidence="4" id="KW-0804">Transcription</keyword>
<evidence type="ECO:0000313" key="8">
    <source>
        <dbReference type="Proteomes" id="UP000254134"/>
    </source>
</evidence>
<dbReference type="InterPro" id="IPR001867">
    <property type="entry name" value="OmpR/PhoB-type_DNA-bd"/>
</dbReference>
<reference evidence="8" key="2">
    <citation type="journal article" date="2019" name="MicrobiologyOpen">
        <title>High-quality draft genome sequence of Gaiella occulta isolated from a 150 meter deep mineral water borehole and comparison with the genome sequences of other deep-branching lineages of the phylum Actinobacteria.</title>
        <authorList>
            <person name="Severino R."/>
            <person name="Froufe H.J.C."/>
            <person name="Barroso C."/>
            <person name="Albuquerque L."/>
            <person name="Lobo-da-Cunha A."/>
            <person name="da Costa M.S."/>
            <person name="Egas C."/>
        </authorList>
    </citation>
    <scope>NUCLEOTIDE SEQUENCE [LARGE SCALE GENOMIC DNA]</scope>
    <source>
        <strain evidence="8">F2-233</strain>
    </source>
</reference>
<dbReference type="RefSeq" id="WP_245904899.1">
    <property type="nucleotide sequence ID" value="NZ_QQZY01000003.1"/>
</dbReference>
<evidence type="ECO:0000256" key="3">
    <source>
        <dbReference type="ARBA" id="ARBA00023125"/>
    </source>
</evidence>
<organism evidence="7 8">
    <name type="scientific">Gaiella occulta</name>
    <dbReference type="NCBI Taxonomy" id="1002870"/>
    <lineage>
        <taxon>Bacteria</taxon>
        <taxon>Bacillati</taxon>
        <taxon>Actinomycetota</taxon>
        <taxon>Thermoleophilia</taxon>
        <taxon>Gaiellales</taxon>
        <taxon>Gaiellaceae</taxon>
        <taxon>Gaiella</taxon>
    </lineage>
</organism>
<dbReference type="InterPro" id="IPR005158">
    <property type="entry name" value="BTAD"/>
</dbReference>
<evidence type="ECO:0000259" key="6">
    <source>
        <dbReference type="PROSITE" id="PS51755"/>
    </source>
</evidence>
<dbReference type="Gene3D" id="1.10.10.10">
    <property type="entry name" value="Winged helix-like DNA-binding domain superfamily/Winged helix DNA-binding domain"/>
    <property type="match status" value="1"/>
</dbReference>
<dbReference type="SUPFAM" id="SSF48452">
    <property type="entry name" value="TPR-like"/>
    <property type="match status" value="1"/>
</dbReference>
<dbReference type="PANTHER" id="PTHR35807:SF1">
    <property type="entry name" value="TRANSCRIPTIONAL REGULATOR REDD"/>
    <property type="match status" value="1"/>
</dbReference>
<dbReference type="PROSITE" id="PS51755">
    <property type="entry name" value="OMPR_PHOB"/>
    <property type="match status" value="1"/>
</dbReference>
<dbReference type="AlphaFoldDB" id="A0A7M2YXH5"/>
<sequence>MSAALQPSKFRIRLFGRLEVARHDRTLGPRDLGGIKPKQVLEILLLARGAHVTRDRLAELLWGDTLPQSTGGALETYVSVLRRRLASGKEGHKVVLTGPGSYRFSIESAEVDLDAFDELVLLAGAAAPRARRDHLEEALALARGEILEDEPYAEWVLDLRDKYREQVQQATLDAANLALTDGDFAGAHAHAQAAMARDRLDERACRAAMRALYALGRRHDALRACERCRALLLQELDVDPMPETEALALSIRCHAEPDDVLPALSSRTRFQRTAPAGGP</sequence>
<dbReference type="InterPro" id="IPR011990">
    <property type="entry name" value="TPR-like_helical_dom_sf"/>
</dbReference>
<feature type="DNA-binding region" description="OmpR/PhoB-type" evidence="5">
    <location>
        <begin position="2"/>
        <end position="106"/>
    </location>
</feature>
<dbReference type="PANTHER" id="PTHR35807">
    <property type="entry name" value="TRANSCRIPTIONAL REGULATOR REDD-RELATED"/>
    <property type="match status" value="1"/>
</dbReference>
<dbReference type="GO" id="GO:0000160">
    <property type="term" value="P:phosphorelay signal transduction system"/>
    <property type="evidence" value="ECO:0007669"/>
    <property type="project" value="InterPro"/>
</dbReference>
<dbReference type="Proteomes" id="UP000254134">
    <property type="component" value="Unassembled WGS sequence"/>
</dbReference>
<dbReference type="Pfam" id="PF03704">
    <property type="entry name" value="BTAD"/>
    <property type="match status" value="1"/>
</dbReference>
<evidence type="ECO:0000256" key="1">
    <source>
        <dbReference type="ARBA" id="ARBA00005820"/>
    </source>
</evidence>
<dbReference type="InterPro" id="IPR036388">
    <property type="entry name" value="WH-like_DNA-bd_sf"/>
</dbReference>
<gene>
    <name evidence="7" type="ORF">Gocc_1721</name>
</gene>
<keyword evidence="2" id="KW-0805">Transcription regulation</keyword>
<dbReference type="GO" id="GO:0006355">
    <property type="term" value="P:regulation of DNA-templated transcription"/>
    <property type="evidence" value="ECO:0007669"/>
    <property type="project" value="InterPro"/>
</dbReference>
<dbReference type="GO" id="GO:0003677">
    <property type="term" value="F:DNA binding"/>
    <property type="evidence" value="ECO:0007669"/>
    <property type="project" value="UniProtKB-UniRule"/>
</dbReference>
<dbReference type="InterPro" id="IPR016032">
    <property type="entry name" value="Sig_transdc_resp-reg_C-effctor"/>
</dbReference>
<proteinExistence type="inferred from homology"/>
<comment type="similarity">
    <text evidence="1">Belongs to the AfsR/DnrI/RedD regulatory family.</text>
</comment>
<dbReference type="InterPro" id="IPR051677">
    <property type="entry name" value="AfsR-DnrI-RedD_regulator"/>
</dbReference>
<dbReference type="SMART" id="SM00862">
    <property type="entry name" value="Trans_reg_C"/>
    <property type="match status" value="1"/>
</dbReference>
<keyword evidence="3 5" id="KW-0238">DNA-binding</keyword>
<dbReference type="Gene3D" id="1.25.40.10">
    <property type="entry name" value="Tetratricopeptide repeat domain"/>
    <property type="match status" value="1"/>
</dbReference>
<comment type="caution">
    <text evidence="7">The sequence shown here is derived from an EMBL/GenBank/DDBJ whole genome shotgun (WGS) entry which is preliminary data.</text>
</comment>
<accession>A0A7M2YXH5</accession>